<comment type="function">
    <text evidence="18">Component of the cytochrome c oxidase, the last enzyme in the mitochondrial electron transport chain which drives oxidative phosphorylation. The respiratory chain contains 3 multisubunit complexes succinate dehydrogenase (complex II, CII), ubiquinol-cytochrome c oxidoreductase (cytochrome b-c1 complex, complex III, CIII) and cytochrome c oxidase (complex IV, CIV), that cooperate to transfer electrons derived from NADH and succinate to molecular oxygen, creating an electrochemical gradient over the inner membrane that drives transmembrane transport and the ATP synthase. Cytochrome c oxidase is the component of the respiratory chain that catalyzes the reduction of oxygen to water. Electrons originating from reduced cytochrome c in the intermembrane space (IMS) are transferred via the dinuclear copper A center (CU(A)) of subunit 2 and heme A of subunit 1 to the active site in subunit 1, a binuclear center (BNC) formed by heme A3 and copper B (CU(B)). The BNC reduces molecular oxygen to 2 water molecules using 4 electrons from cytochrome c in the IMS and 4 protons from the mitochondrial matrix.</text>
</comment>
<dbReference type="PANTHER" id="PTHR22888">
    <property type="entry name" value="CYTOCHROME C OXIDASE, SUBUNIT II"/>
    <property type="match status" value="1"/>
</dbReference>
<keyword evidence="16 18" id="KW-0472">Membrane</keyword>
<reference evidence="22" key="1">
    <citation type="submission" date="2014-11" db="EMBL/GenBank/DDBJ databases">
        <title>The complete mitochondrial genome of orb-weaving spider Neoscona theisi (Walckenaer)(Araneae:Araneidae).</title>
        <authorList>
            <person name="Wang Z.-L."/>
            <person name="Li C."/>
        </authorList>
    </citation>
    <scope>NUCLEOTIDE SEQUENCE</scope>
</reference>
<evidence type="ECO:0000256" key="18">
    <source>
        <dbReference type="RuleBase" id="RU000457"/>
    </source>
</evidence>
<dbReference type="PROSITE" id="PS50999">
    <property type="entry name" value="COX2_TM"/>
    <property type="match status" value="1"/>
</dbReference>
<keyword evidence="5 18" id="KW-0813">Transport</keyword>
<keyword evidence="15 18" id="KW-0496">Mitochondrion</keyword>
<dbReference type="GeneID" id="22974682"/>
<evidence type="ECO:0000256" key="16">
    <source>
        <dbReference type="ARBA" id="ARBA00023136"/>
    </source>
</evidence>
<dbReference type="InterPro" id="IPR002429">
    <property type="entry name" value="CcO_II-like_C"/>
</dbReference>
<dbReference type="PRINTS" id="PR01166">
    <property type="entry name" value="CYCOXIDASEII"/>
</dbReference>
<evidence type="ECO:0000256" key="7">
    <source>
        <dbReference type="ARBA" id="ARBA00022692"/>
    </source>
</evidence>
<evidence type="ECO:0000256" key="5">
    <source>
        <dbReference type="ARBA" id="ARBA00022448"/>
    </source>
</evidence>
<dbReference type="CTD" id="4513"/>
<dbReference type="GO" id="GO:0005507">
    <property type="term" value="F:copper ion binding"/>
    <property type="evidence" value="ECO:0007669"/>
    <property type="project" value="InterPro"/>
</dbReference>
<keyword evidence="14 18" id="KW-0186">Copper</keyword>
<dbReference type="GO" id="GO:0005743">
    <property type="term" value="C:mitochondrial inner membrane"/>
    <property type="evidence" value="ECO:0007669"/>
    <property type="project" value="UniProtKB-SubCell"/>
</dbReference>
<evidence type="ECO:0000259" key="20">
    <source>
        <dbReference type="PROSITE" id="PS50857"/>
    </source>
</evidence>
<comment type="similarity">
    <text evidence="2 18">Belongs to the cytochrome c oxidase subunit 2 family.</text>
</comment>
<comment type="subunit">
    <text evidence="3">Component of the cytochrome c oxidase (complex IV, CIV), a multisubunit enzyme composed of a catalytic core of 3 subunits and several supernumerary subunits. The complex exists as a monomer or a dimer and forms supercomplexes (SCs) in the inner mitochondrial membrane with ubiquinol-cytochrome c oxidoreductase (cytochrome b-c1 complex, complex III, CIII).</text>
</comment>
<evidence type="ECO:0000259" key="21">
    <source>
        <dbReference type="PROSITE" id="PS50999"/>
    </source>
</evidence>
<proteinExistence type="inferred from homology"/>
<dbReference type="SUPFAM" id="SSF49503">
    <property type="entry name" value="Cupredoxins"/>
    <property type="match status" value="1"/>
</dbReference>
<evidence type="ECO:0000256" key="15">
    <source>
        <dbReference type="ARBA" id="ARBA00023128"/>
    </source>
</evidence>
<keyword evidence="7 18" id="KW-0812">Transmembrane</keyword>
<keyword evidence="8 18" id="KW-0479">Metal-binding</keyword>
<accession>A0A0B5CWC7</accession>
<protein>
    <recommendedName>
        <fullName evidence="4 18">Cytochrome c oxidase subunit 2</fullName>
    </recommendedName>
</protein>
<dbReference type="InterPro" id="IPR008972">
    <property type="entry name" value="Cupredoxin"/>
</dbReference>
<evidence type="ECO:0000256" key="13">
    <source>
        <dbReference type="ARBA" id="ARBA00022989"/>
    </source>
</evidence>
<evidence type="ECO:0000256" key="11">
    <source>
        <dbReference type="ARBA" id="ARBA00022967"/>
    </source>
</evidence>
<organism evidence="22">
    <name type="scientific">Neoscona theisi</name>
    <dbReference type="NCBI Taxonomy" id="1112448"/>
    <lineage>
        <taxon>Eukaryota</taxon>
        <taxon>Metazoa</taxon>
        <taxon>Ecdysozoa</taxon>
        <taxon>Arthropoda</taxon>
        <taxon>Chelicerata</taxon>
        <taxon>Arachnida</taxon>
        <taxon>Araneae</taxon>
        <taxon>Araneomorphae</taxon>
        <taxon>Entelegynae</taxon>
        <taxon>Araneoidea</taxon>
        <taxon>Araneidae</taxon>
        <taxon>Neoscona</taxon>
    </lineage>
</organism>
<dbReference type="PROSITE" id="PS50857">
    <property type="entry name" value="COX2_CUA"/>
    <property type="match status" value="1"/>
</dbReference>
<keyword evidence="6 18" id="KW-0679">Respiratory chain</keyword>
<keyword evidence="11" id="KW-1278">Translocase</keyword>
<comment type="catalytic activity">
    <reaction evidence="17">
        <text>4 Fe(II)-[cytochrome c] + O2 + 8 H(+)(in) = 4 Fe(III)-[cytochrome c] + 2 H2O + 4 H(+)(out)</text>
        <dbReference type="Rhea" id="RHEA:11436"/>
        <dbReference type="Rhea" id="RHEA-COMP:10350"/>
        <dbReference type="Rhea" id="RHEA-COMP:14399"/>
        <dbReference type="ChEBI" id="CHEBI:15377"/>
        <dbReference type="ChEBI" id="CHEBI:15378"/>
        <dbReference type="ChEBI" id="CHEBI:15379"/>
        <dbReference type="ChEBI" id="CHEBI:29033"/>
        <dbReference type="ChEBI" id="CHEBI:29034"/>
        <dbReference type="EC" id="7.1.1.9"/>
    </reaction>
    <physiologicalReaction direction="left-to-right" evidence="17">
        <dbReference type="Rhea" id="RHEA:11437"/>
    </physiologicalReaction>
</comment>
<evidence type="ECO:0000256" key="12">
    <source>
        <dbReference type="ARBA" id="ARBA00022982"/>
    </source>
</evidence>
<evidence type="ECO:0000313" key="22">
    <source>
        <dbReference type="EMBL" id="AJE26545.1"/>
    </source>
</evidence>
<keyword evidence="10" id="KW-0460">Magnesium</keyword>
<keyword evidence="12 18" id="KW-0249">Electron transport</keyword>
<dbReference type="InterPro" id="IPR036257">
    <property type="entry name" value="Cyt_c_oxidase_su2_TM_sf"/>
</dbReference>
<geneLocation type="mitochondrion" evidence="22"/>
<dbReference type="Gene3D" id="2.60.40.420">
    <property type="entry name" value="Cupredoxins - blue copper proteins"/>
    <property type="match status" value="1"/>
</dbReference>
<dbReference type="InterPro" id="IPR011759">
    <property type="entry name" value="Cyt_c_oxidase_su2_TM_dom"/>
</dbReference>
<dbReference type="SUPFAM" id="SSF81464">
    <property type="entry name" value="Cytochrome c oxidase subunit II-like, transmembrane region"/>
    <property type="match status" value="1"/>
</dbReference>
<dbReference type="InterPro" id="IPR034210">
    <property type="entry name" value="CcO_II_C"/>
</dbReference>
<evidence type="ECO:0000256" key="17">
    <source>
        <dbReference type="ARBA" id="ARBA00049512"/>
    </source>
</evidence>
<keyword evidence="13 19" id="KW-1133">Transmembrane helix</keyword>
<dbReference type="GO" id="GO:0016491">
    <property type="term" value="F:oxidoreductase activity"/>
    <property type="evidence" value="ECO:0007669"/>
    <property type="project" value="InterPro"/>
</dbReference>
<dbReference type="AlphaFoldDB" id="A0A0B5CWC7"/>
<evidence type="ECO:0000256" key="10">
    <source>
        <dbReference type="ARBA" id="ARBA00022842"/>
    </source>
</evidence>
<sequence>MPTWGSLYFQNSSSAVMEQLIFFHDHTMMIMIMIMIMVGYVLMSSCVNELYNLGLFEGQEMESIWTVLPAVFLLLIAFPSIRLLYLMEEYEYPEMTIKVLGHQWYWSYEYSDLGFNSFDSYMSSGQENMFRLLNVDNSLVVPYNTDIRMIVSSMDVIHSWTIPSLGVKVDAIPGRLNQLSFVFNRVGLFVGQCSEICGANHSFMPIMISVIPRLKFLQDDLSVSMVADMSC</sequence>
<dbReference type="RefSeq" id="YP_009117189.1">
    <property type="nucleotide sequence ID" value="NC_026290.1"/>
</dbReference>
<evidence type="ECO:0000256" key="19">
    <source>
        <dbReference type="SAM" id="Phobius"/>
    </source>
</evidence>
<feature type="transmembrane region" description="Helical" evidence="19">
    <location>
        <begin position="63"/>
        <end position="85"/>
    </location>
</feature>
<evidence type="ECO:0000256" key="9">
    <source>
        <dbReference type="ARBA" id="ARBA00022792"/>
    </source>
</evidence>
<evidence type="ECO:0000256" key="2">
    <source>
        <dbReference type="ARBA" id="ARBA00007866"/>
    </source>
</evidence>
<keyword evidence="9 18" id="KW-0999">Mitochondrion inner membrane</keyword>
<dbReference type="InterPro" id="IPR045187">
    <property type="entry name" value="CcO_II"/>
</dbReference>
<dbReference type="PROSITE" id="PS00078">
    <property type="entry name" value="COX2"/>
    <property type="match status" value="1"/>
</dbReference>
<evidence type="ECO:0000256" key="4">
    <source>
        <dbReference type="ARBA" id="ARBA00015946"/>
    </source>
</evidence>
<evidence type="ECO:0000256" key="6">
    <source>
        <dbReference type="ARBA" id="ARBA00022660"/>
    </source>
</evidence>
<dbReference type="FunFam" id="2.60.40.420:FF:000001">
    <property type="entry name" value="Cytochrome c oxidase subunit 2"/>
    <property type="match status" value="1"/>
</dbReference>
<dbReference type="NCBIfam" id="TIGR02866">
    <property type="entry name" value="CoxB"/>
    <property type="match status" value="1"/>
</dbReference>
<comment type="subcellular location">
    <subcellularLocation>
        <location evidence="1 18">Mitochondrion inner membrane</location>
        <topology evidence="1 18">Multi-pass membrane protein</topology>
    </subcellularLocation>
</comment>
<evidence type="ECO:0000256" key="3">
    <source>
        <dbReference type="ARBA" id="ARBA00011164"/>
    </source>
</evidence>
<dbReference type="Pfam" id="PF00116">
    <property type="entry name" value="COX2"/>
    <property type="match status" value="1"/>
</dbReference>
<feature type="transmembrane region" description="Helical" evidence="19">
    <location>
        <begin position="21"/>
        <end position="43"/>
    </location>
</feature>
<comment type="cofactor">
    <cofactor evidence="18">
        <name>Cu cation</name>
        <dbReference type="ChEBI" id="CHEBI:23378"/>
    </cofactor>
    <text evidence="18">Binds a copper A center.</text>
</comment>
<dbReference type="GO" id="GO:0004129">
    <property type="term" value="F:cytochrome-c oxidase activity"/>
    <property type="evidence" value="ECO:0007669"/>
    <property type="project" value="UniProtKB-EC"/>
</dbReference>
<dbReference type="InterPro" id="IPR001505">
    <property type="entry name" value="Copper_CuA"/>
</dbReference>
<dbReference type="EMBL" id="KP100667">
    <property type="protein sequence ID" value="AJE26545.1"/>
    <property type="molecule type" value="Genomic_DNA"/>
</dbReference>
<feature type="domain" description="Cytochrome oxidase subunit II copper A binding" evidence="20">
    <location>
        <begin position="92"/>
        <end position="222"/>
    </location>
</feature>
<dbReference type="CDD" id="cd13912">
    <property type="entry name" value="CcO_II_C"/>
    <property type="match status" value="1"/>
</dbReference>
<dbReference type="PANTHER" id="PTHR22888:SF9">
    <property type="entry name" value="CYTOCHROME C OXIDASE SUBUNIT 2"/>
    <property type="match status" value="1"/>
</dbReference>
<dbReference type="InterPro" id="IPR014222">
    <property type="entry name" value="Cyt_c_oxidase_su2"/>
</dbReference>
<evidence type="ECO:0000256" key="1">
    <source>
        <dbReference type="ARBA" id="ARBA00004448"/>
    </source>
</evidence>
<dbReference type="Pfam" id="PF02790">
    <property type="entry name" value="COX2_TM"/>
    <property type="match status" value="1"/>
</dbReference>
<dbReference type="GO" id="GO:0042773">
    <property type="term" value="P:ATP synthesis coupled electron transport"/>
    <property type="evidence" value="ECO:0007669"/>
    <property type="project" value="TreeGrafter"/>
</dbReference>
<gene>
    <name evidence="22" type="primary">COII</name>
</gene>
<evidence type="ECO:0000256" key="14">
    <source>
        <dbReference type="ARBA" id="ARBA00023008"/>
    </source>
</evidence>
<feature type="domain" description="Cytochrome oxidase subunit II transmembrane region profile" evidence="21">
    <location>
        <begin position="1"/>
        <end position="91"/>
    </location>
</feature>
<name>A0A0B5CWC7_9ARAC</name>
<dbReference type="Gene3D" id="1.10.287.90">
    <property type="match status" value="1"/>
</dbReference>
<evidence type="ECO:0000256" key="8">
    <source>
        <dbReference type="ARBA" id="ARBA00022723"/>
    </source>
</evidence>